<evidence type="ECO:0000259" key="2">
    <source>
        <dbReference type="Pfam" id="PF04082"/>
    </source>
</evidence>
<organism evidence="3 4">
    <name type="scientific">Monosporascus ibericus</name>
    <dbReference type="NCBI Taxonomy" id="155417"/>
    <lineage>
        <taxon>Eukaryota</taxon>
        <taxon>Fungi</taxon>
        <taxon>Dikarya</taxon>
        <taxon>Ascomycota</taxon>
        <taxon>Pezizomycotina</taxon>
        <taxon>Sordariomycetes</taxon>
        <taxon>Xylariomycetidae</taxon>
        <taxon>Xylariales</taxon>
        <taxon>Xylariales incertae sedis</taxon>
        <taxon>Monosporascus</taxon>
    </lineage>
</organism>
<protein>
    <recommendedName>
        <fullName evidence="2">Xylanolytic transcriptional activator regulatory domain-containing protein</fullName>
    </recommendedName>
</protein>
<accession>A0A4Q4TV47</accession>
<evidence type="ECO:0000256" key="1">
    <source>
        <dbReference type="ARBA" id="ARBA00023242"/>
    </source>
</evidence>
<dbReference type="PANTHER" id="PTHR47256">
    <property type="entry name" value="ZN(II)2CYS6 TRANSCRIPTION FACTOR (EUROFUNG)-RELATED"/>
    <property type="match status" value="1"/>
</dbReference>
<dbReference type="AlphaFoldDB" id="A0A4Q4TV47"/>
<dbReference type="OrthoDB" id="426882at2759"/>
<keyword evidence="1" id="KW-0539">Nucleus</keyword>
<dbReference type="CDD" id="cd12148">
    <property type="entry name" value="fungal_TF_MHR"/>
    <property type="match status" value="1"/>
</dbReference>
<dbReference type="Pfam" id="PF04082">
    <property type="entry name" value="Fungal_trans"/>
    <property type="match status" value="1"/>
</dbReference>
<dbReference type="PANTHER" id="PTHR47256:SF1">
    <property type="entry name" value="ZN(II)2CYS6 TRANSCRIPTION FACTOR (EUROFUNG)"/>
    <property type="match status" value="1"/>
</dbReference>
<dbReference type="InterPro" id="IPR053187">
    <property type="entry name" value="Notoamide_regulator"/>
</dbReference>
<dbReference type="InterPro" id="IPR007219">
    <property type="entry name" value="XnlR_reg_dom"/>
</dbReference>
<dbReference type="STRING" id="155417.A0A4Q4TV47"/>
<name>A0A4Q4TV47_9PEZI</name>
<comment type="caution">
    <text evidence="3">The sequence shown here is derived from an EMBL/GenBank/DDBJ whole genome shotgun (WGS) entry which is preliminary data.</text>
</comment>
<gene>
    <name evidence="3" type="ORF">DL764_000055</name>
</gene>
<dbReference type="Proteomes" id="UP000293360">
    <property type="component" value="Unassembled WGS sequence"/>
</dbReference>
<keyword evidence="4" id="KW-1185">Reference proteome</keyword>
<sequence>MPPFLGNRENPYLQSSLYDKLRTLSPHQILTKESVRDIENESERIYFIPYHAAEIVDPRISAVDASYWTTVNSDNTMLRVLLGTYFVSEYLFHPYFDKDLFLEDMVNGRTRFCSALLVNAILAAAWHGYRPATDRAAHWMPENIGYRFLAEARRLLDLERTNPTITTIQAAAIICLTCTINGVDDLGWPYLQMSLEMAKTLNLFSYAPESDHEWQRTAAITAWGLFNWQAMHFHVVIISMFEPFIGTDTPPGEASAETIVAESKACFETLIRMYYLRHGFESYDPSLFQFLQLLAYSALEDMRRAEGGSQLYESARSTLVLCARGLRDQGRCYFASEATLRLLLESVGPEDAGLLKEVTEIEQDDGRLSHMAREIRSEWPIGAFSIPRDGNYRTLGNFIRMWEANRSSSGSFSS</sequence>
<reference evidence="3 4" key="1">
    <citation type="submission" date="2018-06" db="EMBL/GenBank/DDBJ databases">
        <title>Complete Genomes of Monosporascus.</title>
        <authorList>
            <person name="Robinson A.J."/>
            <person name="Natvig D.O."/>
        </authorList>
    </citation>
    <scope>NUCLEOTIDE SEQUENCE [LARGE SCALE GENOMIC DNA]</scope>
    <source>
        <strain evidence="3 4">CBS 110550</strain>
    </source>
</reference>
<evidence type="ECO:0000313" key="4">
    <source>
        <dbReference type="Proteomes" id="UP000293360"/>
    </source>
</evidence>
<evidence type="ECO:0000313" key="3">
    <source>
        <dbReference type="EMBL" id="RYP11401.1"/>
    </source>
</evidence>
<feature type="domain" description="Xylanolytic transcriptional activator regulatory" evidence="2">
    <location>
        <begin position="86"/>
        <end position="215"/>
    </location>
</feature>
<proteinExistence type="predicted"/>
<dbReference type="EMBL" id="QJNU01000002">
    <property type="protein sequence ID" value="RYP11401.1"/>
    <property type="molecule type" value="Genomic_DNA"/>
</dbReference>